<reference evidence="3" key="1">
    <citation type="submission" date="2017-04" db="EMBL/GenBank/DDBJ databases">
        <authorList>
            <person name="Varghese N."/>
            <person name="Submissions S."/>
        </authorList>
    </citation>
    <scope>NUCLEOTIDE SEQUENCE [LARGE SCALE GENOMIC DNA]</scope>
    <source>
        <strain evidence="3">VKM Ac-2121</strain>
    </source>
</reference>
<accession>A0A1X7N0E6</accession>
<evidence type="ECO:0000259" key="1">
    <source>
        <dbReference type="Pfam" id="PF04248"/>
    </source>
</evidence>
<dbReference type="EMBL" id="FXBM01000001">
    <property type="protein sequence ID" value="SMH30733.1"/>
    <property type="molecule type" value="Genomic_DNA"/>
</dbReference>
<protein>
    <submittedName>
        <fullName evidence="2">Uncharacterized conserved protein, DUF427 family</fullName>
    </submittedName>
</protein>
<dbReference type="AlphaFoldDB" id="A0A1X7N0E6"/>
<feature type="domain" description="DUF427" evidence="1">
    <location>
        <begin position="1"/>
        <end position="95"/>
    </location>
</feature>
<dbReference type="PANTHER" id="PTHR34310:SF5">
    <property type="entry name" value="DUF427 DOMAIN PROTEIN (AFU_ORTHOLOGUE AFUA_3G02220)"/>
    <property type="match status" value="1"/>
</dbReference>
<keyword evidence="3" id="KW-1185">Reference proteome</keyword>
<proteinExistence type="predicted"/>
<evidence type="ECO:0000313" key="2">
    <source>
        <dbReference type="EMBL" id="SMH30733.1"/>
    </source>
</evidence>
<dbReference type="RefSeq" id="WP_085474999.1">
    <property type="nucleotide sequence ID" value="NZ_FXBM01000001.1"/>
</dbReference>
<organism evidence="2 3">
    <name type="scientific">Rathayibacter oskolensis</name>
    <dbReference type="NCBI Taxonomy" id="1891671"/>
    <lineage>
        <taxon>Bacteria</taxon>
        <taxon>Bacillati</taxon>
        <taxon>Actinomycetota</taxon>
        <taxon>Actinomycetes</taxon>
        <taxon>Micrococcales</taxon>
        <taxon>Microbacteriaceae</taxon>
        <taxon>Rathayibacter</taxon>
    </lineage>
</organism>
<dbReference type="STRING" id="1891671.SAMN06295885_0479"/>
<dbReference type="Proteomes" id="UP000193711">
    <property type="component" value="Unassembled WGS sequence"/>
</dbReference>
<name>A0A1X7N0E6_9MICO</name>
<dbReference type="InterPro" id="IPR007361">
    <property type="entry name" value="DUF427"/>
</dbReference>
<dbReference type="PANTHER" id="PTHR34310">
    <property type="entry name" value="DUF427 DOMAIN PROTEIN (AFU_ORTHOLOGUE AFUA_3G02220)"/>
    <property type="match status" value="1"/>
</dbReference>
<dbReference type="Pfam" id="PF04248">
    <property type="entry name" value="NTP_transf_9"/>
    <property type="match status" value="1"/>
</dbReference>
<dbReference type="Gene3D" id="2.170.150.40">
    <property type="entry name" value="Domain of unknown function (DUF427)"/>
    <property type="match status" value="1"/>
</dbReference>
<dbReference type="InterPro" id="IPR038694">
    <property type="entry name" value="DUF427_sf"/>
</dbReference>
<sequence length="100" mass="11234">MKAVLNDVVLADAPDSDLISIEGNWYFPPSSVTTDLLEPSDTPYTCPWKGECQYFSVKSDGGLLKDRAWSYPQPYPTAFDRVGKDFSGYVAFWKEVKVVD</sequence>
<dbReference type="OrthoDB" id="9815163at2"/>
<evidence type="ECO:0000313" key="3">
    <source>
        <dbReference type="Proteomes" id="UP000193711"/>
    </source>
</evidence>
<gene>
    <name evidence="2" type="ORF">SAMN06295885_0479</name>
</gene>